<protein>
    <submittedName>
        <fullName evidence="2">Uncharacterized protein</fullName>
    </submittedName>
</protein>
<proteinExistence type="predicted"/>
<keyword evidence="3" id="KW-1185">Reference proteome</keyword>
<organism evidence="2 3">
    <name type="scientific">Solitalea koreensis</name>
    <dbReference type="NCBI Taxonomy" id="543615"/>
    <lineage>
        <taxon>Bacteria</taxon>
        <taxon>Pseudomonadati</taxon>
        <taxon>Bacteroidota</taxon>
        <taxon>Sphingobacteriia</taxon>
        <taxon>Sphingobacteriales</taxon>
        <taxon>Sphingobacteriaceae</taxon>
        <taxon>Solitalea</taxon>
    </lineage>
</organism>
<evidence type="ECO:0000256" key="1">
    <source>
        <dbReference type="SAM" id="MobiDB-lite"/>
    </source>
</evidence>
<dbReference type="Proteomes" id="UP000315971">
    <property type="component" value="Unassembled WGS sequence"/>
</dbReference>
<dbReference type="AlphaFoldDB" id="A0A521ARY1"/>
<gene>
    <name evidence="2" type="ORF">SAMN06265350_101352</name>
</gene>
<evidence type="ECO:0000313" key="3">
    <source>
        <dbReference type="Proteomes" id="UP000315971"/>
    </source>
</evidence>
<reference evidence="2 3" key="1">
    <citation type="submission" date="2017-05" db="EMBL/GenBank/DDBJ databases">
        <authorList>
            <person name="Varghese N."/>
            <person name="Submissions S."/>
        </authorList>
    </citation>
    <scope>NUCLEOTIDE SEQUENCE [LARGE SCALE GENOMIC DNA]</scope>
    <source>
        <strain evidence="2 3">DSM 21342</strain>
    </source>
</reference>
<feature type="compositionally biased region" description="Pro residues" evidence="1">
    <location>
        <begin position="35"/>
        <end position="56"/>
    </location>
</feature>
<name>A0A521ARY1_9SPHI</name>
<sequence length="101" mass="11316">MLLVRIVTPFSVLVMQEKYKGFNSGQANVNQDPSPAKPEQPPLKPEPVPQPTPEPTIDPEQDPGKADPTRPDKSHPQKNDPTREDPNWTPPTSMVNFDFMD</sequence>
<evidence type="ECO:0000313" key="2">
    <source>
        <dbReference type="EMBL" id="SMO37577.1"/>
    </source>
</evidence>
<feature type="compositionally biased region" description="Polar residues" evidence="1">
    <location>
        <begin position="23"/>
        <end position="32"/>
    </location>
</feature>
<feature type="compositionally biased region" description="Basic and acidic residues" evidence="1">
    <location>
        <begin position="62"/>
        <end position="86"/>
    </location>
</feature>
<dbReference type="EMBL" id="FXSZ01000001">
    <property type="protein sequence ID" value="SMO37577.1"/>
    <property type="molecule type" value="Genomic_DNA"/>
</dbReference>
<accession>A0A521ARY1</accession>
<feature type="region of interest" description="Disordered" evidence="1">
    <location>
        <begin position="23"/>
        <end position="101"/>
    </location>
</feature>